<gene>
    <name evidence="3" type="ORF">D2962_02505</name>
</gene>
<evidence type="ECO:0000313" key="4">
    <source>
        <dbReference type="Proteomes" id="UP000280960"/>
    </source>
</evidence>
<sequence length="256" mass="27139">MKKAVYVLIGLVLLLGLFGPMILSHYKAPDNNNPTQIVDTDKGAPGDASGDTSLDVPKSSEGSKLPDATSRKNSQSIAKENESNADKNQGPQEKKSDAGNVATSVNNKAGGNAKAYDGNAKPSDGESKQESVANNNTTNTQQDSGSLKVDVAVVGKGGKIIFGPKTVSIAKDNRWGFTPLGALEATGLKYDAGSPFNGFVKSIEDMKNEGMQGWMYKVNDQVPMVGAADKELNAGDKVIWWYSEGLDKPSPTWDKL</sequence>
<dbReference type="Gene3D" id="2.170.130.30">
    <property type="match status" value="1"/>
</dbReference>
<dbReference type="Pfam" id="PF14478">
    <property type="entry name" value="DUF4430"/>
    <property type="match status" value="1"/>
</dbReference>
<accession>A0A3G2R2T8</accession>
<organism evidence="3 4">
    <name type="scientific">Biomaibacter acetigenes</name>
    <dbReference type="NCBI Taxonomy" id="2316383"/>
    <lineage>
        <taxon>Bacteria</taxon>
        <taxon>Bacillati</taxon>
        <taxon>Bacillota</taxon>
        <taxon>Clostridia</taxon>
        <taxon>Thermosediminibacterales</taxon>
        <taxon>Tepidanaerobacteraceae</taxon>
        <taxon>Biomaibacter</taxon>
    </lineage>
</organism>
<feature type="domain" description="Transcobalamin-like C-terminal" evidence="2">
    <location>
        <begin position="180"/>
        <end position="243"/>
    </location>
</feature>
<evidence type="ECO:0000256" key="1">
    <source>
        <dbReference type="SAM" id="MobiDB-lite"/>
    </source>
</evidence>
<dbReference type="InterPro" id="IPR027954">
    <property type="entry name" value="Transcobalamin-like_C"/>
</dbReference>
<dbReference type="KEGG" id="bacg:D2962_02505"/>
<dbReference type="RefSeq" id="WP_122014018.1">
    <property type="nucleotide sequence ID" value="NZ_CP033169.1"/>
</dbReference>
<keyword evidence="4" id="KW-1185">Reference proteome</keyword>
<reference evidence="3 4" key="1">
    <citation type="submission" date="2018-10" db="EMBL/GenBank/DDBJ databases">
        <authorList>
            <person name="Zhang X."/>
        </authorList>
    </citation>
    <scope>NUCLEOTIDE SEQUENCE [LARGE SCALE GENOMIC DNA]</scope>
    <source>
        <strain evidence="3 4">SK-G1</strain>
    </source>
</reference>
<evidence type="ECO:0000313" key="3">
    <source>
        <dbReference type="EMBL" id="AYO29625.1"/>
    </source>
</evidence>
<protein>
    <submittedName>
        <fullName evidence="3">DUF4430 domain-containing protein</fullName>
    </submittedName>
</protein>
<dbReference type="AlphaFoldDB" id="A0A3G2R2T8"/>
<evidence type="ECO:0000259" key="2">
    <source>
        <dbReference type="Pfam" id="PF14478"/>
    </source>
</evidence>
<dbReference type="EMBL" id="CP033169">
    <property type="protein sequence ID" value="AYO29625.1"/>
    <property type="molecule type" value="Genomic_DNA"/>
</dbReference>
<feature type="compositionally biased region" description="Polar residues" evidence="1">
    <location>
        <begin position="130"/>
        <end position="145"/>
    </location>
</feature>
<dbReference type="Proteomes" id="UP000280960">
    <property type="component" value="Chromosome"/>
</dbReference>
<feature type="region of interest" description="Disordered" evidence="1">
    <location>
        <begin position="28"/>
        <end position="145"/>
    </location>
</feature>
<name>A0A3G2R2T8_9FIRM</name>
<proteinExistence type="predicted"/>